<evidence type="ECO:0000256" key="1">
    <source>
        <dbReference type="PROSITE-ProRule" id="PRU00047"/>
    </source>
</evidence>
<reference evidence="4" key="2">
    <citation type="submission" date="2021-01" db="UniProtKB">
        <authorList>
            <consortium name="EnsemblPlants"/>
        </authorList>
    </citation>
    <scope>IDENTIFICATION</scope>
</reference>
<dbReference type="InterPro" id="IPR040256">
    <property type="entry name" value="At4g02000-like"/>
</dbReference>
<keyword evidence="1" id="KW-0863">Zinc-finger</keyword>
<feature type="compositionally biased region" description="Basic and acidic residues" evidence="2">
    <location>
        <begin position="440"/>
        <end position="454"/>
    </location>
</feature>
<feature type="region of interest" description="Disordered" evidence="2">
    <location>
        <begin position="240"/>
        <end position="346"/>
    </location>
</feature>
<keyword evidence="5" id="KW-1185">Reference proteome</keyword>
<feature type="region of interest" description="Disordered" evidence="2">
    <location>
        <begin position="532"/>
        <end position="558"/>
    </location>
</feature>
<evidence type="ECO:0000259" key="3">
    <source>
        <dbReference type="PROSITE" id="PS50158"/>
    </source>
</evidence>
<keyword evidence="1" id="KW-0862">Zinc</keyword>
<evidence type="ECO:0000256" key="2">
    <source>
        <dbReference type="SAM" id="MobiDB-lite"/>
    </source>
</evidence>
<feature type="compositionally biased region" description="Basic and acidic residues" evidence="2">
    <location>
        <begin position="417"/>
        <end position="432"/>
    </location>
</feature>
<dbReference type="PANTHER" id="PTHR31286">
    <property type="entry name" value="GLYCINE-RICH CELL WALL STRUCTURAL PROTEIN 1.8-LIKE"/>
    <property type="match status" value="1"/>
</dbReference>
<dbReference type="GO" id="GO:0008270">
    <property type="term" value="F:zinc ion binding"/>
    <property type="evidence" value="ECO:0007669"/>
    <property type="project" value="UniProtKB-KW"/>
</dbReference>
<dbReference type="GO" id="GO:0003676">
    <property type="term" value="F:nucleic acid binding"/>
    <property type="evidence" value="ECO:0007669"/>
    <property type="project" value="InterPro"/>
</dbReference>
<name>A0A7N2R153_QUELO</name>
<feature type="domain" description="CCHC-type" evidence="3">
    <location>
        <begin position="210"/>
        <end position="224"/>
    </location>
</feature>
<keyword evidence="1" id="KW-0479">Metal-binding</keyword>
<dbReference type="InterPro" id="IPR001878">
    <property type="entry name" value="Znf_CCHC"/>
</dbReference>
<dbReference type="Pfam" id="PF14111">
    <property type="entry name" value="DUF4283"/>
    <property type="match status" value="1"/>
</dbReference>
<protein>
    <recommendedName>
        <fullName evidence="3">CCHC-type domain-containing protein</fullName>
    </recommendedName>
</protein>
<dbReference type="PANTHER" id="PTHR31286:SF99">
    <property type="entry name" value="DUF4283 DOMAIN-CONTAINING PROTEIN"/>
    <property type="match status" value="1"/>
</dbReference>
<evidence type="ECO:0000313" key="5">
    <source>
        <dbReference type="Proteomes" id="UP000594261"/>
    </source>
</evidence>
<feature type="compositionally biased region" description="Polar residues" evidence="2">
    <location>
        <begin position="296"/>
        <end position="315"/>
    </location>
</feature>
<dbReference type="EnsemblPlants" id="QL03p025414:mrna">
    <property type="protein sequence ID" value="QL03p025414:mrna"/>
    <property type="gene ID" value="QL03p025414"/>
</dbReference>
<evidence type="ECO:0000313" key="4">
    <source>
        <dbReference type="EnsemblPlants" id="QL03p025414:mrna"/>
    </source>
</evidence>
<feature type="region of interest" description="Disordered" evidence="2">
    <location>
        <begin position="1"/>
        <end position="49"/>
    </location>
</feature>
<dbReference type="PROSITE" id="PS50158">
    <property type="entry name" value="ZF_CCHC"/>
    <property type="match status" value="1"/>
</dbReference>
<feature type="compositionally biased region" description="Basic and acidic residues" evidence="2">
    <location>
        <begin position="244"/>
        <end position="255"/>
    </location>
</feature>
<feature type="compositionally biased region" description="Basic and acidic residues" evidence="2">
    <location>
        <begin position="1"/>
        <end position="38"/>
    </location>
</feature>
<reference evidence="4 5" key="1">
    <citation type="journal article" date="2016" name="G3 (Bethesda)">
        <title>First Draft Assembly and Annotation of the Genome of a California Endemic Oak Quercus lobata Nee (Fagaceae).</title>
        <authorList>
            <person name="Sork V.L."/>
            <person name="Fitz-Gibbon S.T."/>
            <person name="Puiu D."/>
            <person name="Crepeau M."/>
            <person name="Gugger P.F."/>
            <person name="Sherman R."/>
            <person name="Stevens K."/>
            <person name="Langley C.H."/>
            <person name="Pellegrini M."/>
            <person name="Salzberg S.L."/>
        </authorList>
    </citation>
    <scope>NUCLEOTIDE SEQUENCE [LARGE SCALE GENOMIC DNA]</scope>
    <source>
        <strain evidence="4 5">cv. SW786</strain>
    </source>
</reference>
<accession>A0A7N2R153</accession>
<dbReference type="Gramene" id="QL03p025414:mrna">
    <property type="protein sequence ID" value="QL03p025414:mrna"/>
    <property type="gene ID" value="QL03p025414"/>
</dbReference>
<dbReference type="InParanoid" id="A0A7N2R153"/>
<organism evidence="4 5">
    <name type="scientific">Quercus lobata</name>
    <name type="common">Valley oak</name>
    <dbReference type="NCBI Taxonomy" id="97700"/>
    <lineage>
        <taxon>Eukaryota</taxon>
        <taxon>Viridiplantae</taxon>
        <taxon>Streptophyta</taxon>
        <taxon>Embryophyta</taxon>
        <taxon>Tracheophyta</taxon>
        <taxon>Spermatophyta</taxon>
        <taxon>Magnoliopsida</taxon>
        <taxon>eudicotyledons</taxon>
        <taxon>Gunneridae</taxon>
        <taxon>Pentapetalae</taxon>
        <taxon>rosids</taxon>
        <taxon>fabids</taxon>
        <taxon>Fagales</taxon>
        <taxon>Fagaceae</taxon>
        <taxon>Quercus</taxon>
    </lineage>
</organism>
<dbReference type="AlphaFoldDB" id="A0A7N2R153"/>
<dbReference type="OMA" id="ECETTIS"/>
<sequence>MERLMQPRTLSREEEAELARSNKKVKDYHHAGFNEGSRESSPPPGQQNFGSFDRASFKEKLVGEMPGAYVKVLWRRMIFLMVRVARQLVRFQKEDLDNVLRRGPWFIGDQFLSIRPWQPFFKPSTANVSLIAVWIRLCELPFELYEAEVLKQIGESIGKVLRIDSHTAMEARGKYARLCIQIDINKPPVNTILIGRFEQAVTYEGIQSLCFSCGRLGHKVEACPYTICKGKEKMGLEEAAVAPDSRDGTSRESHVGHSIMANKDSTEMREESQPDGQYGPWMVVSRRTNRRKGTKANFSTEGTGNSGRNSATQLPPGNPGWRGTSPNSTAQTQNRSHTISMHGAGDHTRRAELVWTPKRNGLDHEGSFKLGPLGNGLVSKGNGYVDTGFGPLARQKTQAQAHRNYPHSVKGKKAIARRIDSSPRTTSDETHTRKIPPAKPDFRPSFHDSSHNHETLPAFDSTFKFTTAPTGELEHQSGWSETPGDQQATAVLPGAVGNGEVSTVQFGAIEIGQLMSVDIGMVNIGEQASPRYRDGSMYEDLGLDGMESEEGNGVPPSV</sequence>
<dbReference type="EMBL" id="LRBV02000003">
    <property type="status" value="NOT_ANNOTATED_CDS"/>
    <property type="molecule type" value="Genomic_DNA"/>
</dbReference>
<feature type="compositionally biased region" description="Polar residues" evidence="2">
    <location>
        <begin position="324"/>
        <end position="339"/>
    </location>
</feature>
<dbReference type="InterPro" id="IPR025558">
    <property type="entry name" value="DUF4283"/>
</dbReference>
<proteinExistence type="predicted"/>
<dbReference type="Proteomes" id="UP000594261">
    <property type="component" value="Chromosome 3"/>
</dbReference>
<feature type="region of interest" description="Disordered" evidence="2">
    <location>
        <begin position="397"/>
        <end position="455"/>
    </location>
</feature>